<feature type="transmembrane region" description="Helical" evidence="1">
    <location>
        <begin position="65"/>
        <end position="84"/>
    </location>
</feature>
<gene>
    <name evidence="2" type="ORF">L5G33_09880</name>
</gene>
<evidence type="ECO:0000256" key="1">
    <source>
        <dbReference type="SAM" id="Phobius"/>
    </source>
</evidence>
<dbReference type="EMBL" id="JAKKOR010000007">
    <property type="protein sequence ID" value="MCF8588772.1"/>
    <property type="molecule type" value="Genomic_DNA"/>
</dbReference>
<sequence>MLYLVSALLTALICGPLYGGHLVYRDAVAVPQFSLSAAAFGVDGSAPRAVPQDAVLGLASRIVDGGWLVALLTTAAVFGAGVGFGRLARRLVPQAGAAGAVAAAAVGIWNPFVAERLLQGHWSLLIGYATLGPIVLAVLDLGDRRSWRPAVLLVGLFAAAGFTPTGSILALTIAGVTAIAARPGLRASLACGAGWVVTASPWLVAAAVSDASQSSSGASAFTLRAEPGLGPLGTAAGLGGIWNADAVPASRTTWWAVVATVVFLAVIFAGSVRLFASAEPTRSGERTRSRDPLLVLAVLALVVVVLVIAFATGPGVAVMDALLAHVPGAGLLRDSQKYLALAVPFASLAVAAAVGALRRWVPGGFAASAIGLLILAPLPDLAWGVGGQIRSVTIPTDYTQVADVVGDGGGRSVALWPTATVRSLSWTGGPSLSPLPRMIDAPVVVDGALVVDGESLDAPSGRTADIVAVLDEGGDPARLARLGVAWVVSEEADPPVLLAAGADEVVTGDHLRLFHISGAEPAPSPSAVAWAAAISALTLWFVALAAGVIAAFRHAWPPRRTAAS</sequence>
<protein>
    <submittedName>
        <fullName evidence="2">Uncharacterized protein</fullName>
    </submittedName>
</protein>
<keyword evidence="3" id="KW-1185">Reference proteome</keyword>
<keyword evidence="1" id="KW-0472">Membrane</keyword>
<feature type="transmembrane region" description="Helical" evidence="1">
    <location>
        <begin position="91"/>
        <end position="109"/>
    </location>
</feature>
<feature type="transmembrane region" description="Helical" evidence="1">
    <location>
        <begin position="364"/>
        <end position="385"/>
    </location>
</feature>
<feature type="transmembrane region" description="Helical" evidence="1">
    <location>
        <begin position="254"/>
        <end position="272"/>
    </location>
</feature>
<feature type="transmembrane region" description="Helical" evidence="1">
    <location>
        <begin position="151"/>
        <end position="181"/>
    </location>
</feature>
<reference evidence="2 3" key="1">
    <citation type="submission" date="2022-01" db="EMBL/GenBank/DDBJ databases">
        <authorList>
            <person name="Huang Y."/>
        </authorList>
    </citation>
    <scope>NUCLEOTIDE SEQUENCE [LARGE SCALE GENOMIC DNA]</scope>
    <source>
        <strain evidence="2 3">HY366</strain>
    </source>
</reference>
<feature type="transmembrane region" description="Helical" evidence="1">
    <location>
        <begin position="527"/>
        <end position="552"/>
    </location>
</feature>
<feature type="transmembrane region" description="Helical" evidence="1">
    <location>
        <begin position="293"/>
        <end position="318"/>
    </location>
</feature>
<dbReference type="Proteomes" id="UP001200110">
    <property type="component" value="Unassembled WGS sequence"/>
</dbReference>
<name>A0ABS9ITA3_9ACTN</name>
<organism evidence="2 3">
    <name type="scientific">Gordonia liuliyuniae</name>
    <dbReference type="NCBI Taxonomy" id="2911517"/>
    <lineage>
        <taxon>Bacteria</taxon>
        <taxon>Bacillati</taxon>
        <taxon>Actinomycetota</taxon>
        <taxon>Actinomycetes</taxon>
        <taxon>Mycobacteriales</taxon>
        <taxon>Gordoniaceae</taxon>
        <taxon>Gordonia</taxon>
    </lineage>
</organism>
<feature type="transmembrane region" description="Helical" evidence="1">
    <location>
        <begin position="338"/>
        <end position="357"/>
    </location>
</feature>
<evidence type="ECO:0000313" key="3">
    <source>
        <dbReference type="Proteomes" id="UP001200110"/>
    </source>
</evidence>
<proteinExistence type="predicted"/>
<evidence type="ECO:0000313" key="2">
    <source>
        <dbReference type="EMBL" id="MCF8588772.1"/>
    </source>
</evidence>
<accession>A0ABS9ITA3</accession>
<comment type="caution">
    <text evidence="2">The sequence shown here is derived from an EMBL/GenBank/DDBJ whole genome shotgun (WGS) entry which is preliminary data.</text>
</comment>
<keyword evidence="1" id="KW-0812">Transmembrane</keyword>
<feature type="transmembrane region" description="Helical" evidence="1">
    <location>
        <begin position="121"/>
        <end position="139"/>
    </location>
</feature>
<dbReference type="RefSeq" id="WP_236998004.1">
    <property type="nucleotide sequence ID" value="NZ_JAKKOR010000007.1"/>
</dbReference>
<keyword evidence="1" id="KW-1133">Transmembrane helix</keyword>